<organism evidence="4 5">
    <name type="scientific">Branchiostoma lanceolatum</name>
    <name type="common">Common lancelet</name>
    <name type="synonym">Amphioxus lanceolatum</name>
    <dbReference type="NCBI Taxonomy" id="7740"/>
    <lineage>
        <taxon>Eukaryota</taxon>
        <taxon>Metazoa</taxon>
        <taxon>Chordata</taxon>
        <taxon>Cephalochordata</taxon>
        <taxon>Leptocardii</taxon>
        <taxon>Amphioxiformes</taxon>
        <taxon>Branchiostomatidae</taxon>
        <taxon>Branchiostoma</taxon>
    </lineage>
</organism>
<keyword evidence="2" id="KW-1133">Transmembrane helix</keyword>
<evidence type="ECO:0000256" key="3">
    <source>
        <dbReference type="SAM" id="SignalP"/>
    </source>
</evidence>
<keyword evidence="3" id="KW-0732">Signal</keyword>
<proteinExistence type="predicted"/>
<protein>
    <submittedName>
        <fullName evidence="4">Hypp5672 protein</fullName>
    </submittedName>
</protein>
<keyword evidence="5" id="KW-1185">Reference proteome</keyword>
<evidence type="ECO:0000256" key="1">
    <source>
        <dbReference type="SAM" id="MobiDB-lite"/>
    </source>
</evidence>
<accession>A0A8J9VJJ6</accession>
<evidence type="ECO:0000313" key="4">
    <source>
        <dbReference type="EMBL" id="CAH1238958.1"/>
    </source>
</evidence>
<dbReference type="EMBL" id="OV696695">
    <property type="protein sequence ID" value="CAH1238958.1"/>
    <property type="molecule type" value="Genomic_DNA"/>
</dbReference>
<name>A0A8J9VJJ6_BRALA</name>
<dbReference type="Proteomes" id="UP000838412">
    <property type="component" value="Chromosome 10"/>
</dbReference>
<feature type="signal peptide" evidence="3">
    <location>
        <begin position="1"/>
        <end position="27"/>
    </location>
</feature>
<feature type="region of interest" description="Disordered" evidence="1">
    <location>
        <begin position="362"/>
        <end position="390"/>
    </location>
</feature>
<keyword evidence="2" id="KW-0812">Transmembrane</keyword>
<reference evidence="4" key="1">
    <citation type="submission" date="2022-01" db="EMBL/GenBank/DDBJ databases">
        <authorList>
            <person name="Braso-Vives M."/>
        </authorList>
    </citation>
    <scope>NUCLEOTIDE SEQUENCE</scope>
</reference>
<feature type="compositionally biased region" description="Polar residues" evidence="1">
    <location>
        <begin position="35"/>
        <end position="46"/>
    </location>
</feature>
<feature type="region of interest" description="Disordered" evidence="1">
    <location>
        <begin position="229"/>
        <end position="266"/>
    </location>
</feature>
<feature type="region of interest" description="Disordered" evidence="1">
    <location>
        <begin position="31"/>
        <end position="104"/>
    </location>
</feature>
<evidence type="ECO:0000313" key="5">
    <source>
        <dbReference type="Proteomes" id="UP000838412"/>
    </source>
</evidence>
<gene>
    <name evidence="4" type="primary">Hypp5672</name>
    <name evidence="4" type="ORF">BLAG_LOCUS3359</name>
</gene>
<feature type="transmembrane region" description="Helical" evidence="2">
    <location>
        <begin position="192"/>
        <end position="220"/>
    </location>
</feature>
<feature type="chain" id="PRO_5035447921" evidence="3">
    <location>
        <begin position="28"/>
        <end position="390"/>
    </location>
</feature>
<evidence type="ECO:0000256" key="2">
    <source>
        <dbReference type="SAM" id="Phobius"/>
    </source>
</evidence>
<feature type="compositionally biased region" description="Low complexity" evidence="1">
    <location>
        <begin position="92"/>
        <end position="103"/>
    </location>
</feature>
<dbReference type="AlphaFoldDB" id="A0A8J9VJJ6"/>
<feature type="compositionally biased region" description="Polar residues" evidence="1">
    <location>
        <begin position="53"/>
        <end position="91"/>
    </location>
</feature>
<keyword evidence="2" id="KW-0472">Membrane</keyword>
<sequence>MDGPTSRWNRDFRRCLALVVLLQHVLTHTPPVGAQQITPSGTNVTATPALPGNVTTSSALPGNENTTSNHPENINVTQSQQTGNSTNATIPTSLLGNTTNSTTMNPLLGNSTNITMTFALPGNETNSTTMNPMPFGNNTNLTTVNALPSNNTNMTTVNPLLGNATEMTTLFPVVNVTNGTVVNDALAPLFDWSVIGIIIACSVLGFIQLLLLGLCCFLYVRKRKSASEKIGSKESLRPRDENDNRKSIMKKTNDGARDNKSRSEHRVTIVENKEELLAKTVPTPASQRRVLRTDNSGIGGLYFPSRYKMPTTNKPPPTRMYSVQAHIGGKPVTFVRPVDRPQSAPPPPGWMERFSQYLKEVGATATPSGRGETATPSGSGETAKSDNLSS</sequence>
<dbReference type="OrthoDB" id="10033353at2759"/>
<feature type="compositionally biased region" description="Polar residues" evidence="1">
    <location>
        <begin position="374"/>
        <end position="390"/>
    </location>
</feature>